<name>A0AAX0Q918_9EURY</name>
<dbReference type="GO" id="GO:0016887">
    <property type="term" value="F:ATP hydrolysis activity"/>
    <property type="evidence" value="ECO:0007669"/>
    <property type="project" value="InterPro"/>
</dbReference>
<comment type="caution">
    <text evidence="12">The sequence shown here is derived from an EMBL/GenBank/DDBJ whole genome shotgun (WGS) entry which is preliminary data.</text>
</comment>
<evidence type="ECO:0000256" key="1">
    <source>
        <dbReference type="ARBA" id="ARBA00004202"/>
    </source>
</evidence>
<dbReference type="GO" id="GO:0043190">
    <property type="term" value="C:ATP-binding cassette (ABC) transporter complex"/>
    <property type="evidence" value="ECO:0007669"/>
    <property type="project" value="InterPro"/>
</dbReference>
<evidence type="ECO:0000259" key="11">
    <source>
        <dbReference type="PROSITE" id="PS50893"/>
    </source>
</evidence>
<dbReference type="PANTHER" id="PTHR42781">
    <property type="entry name" value="SPERMIDINE/PUTRESCINE IMPORT ATP-BINDING PROTEIN POTA"/>
    <property type="match status" value="1"/>
</dbReference>
<comment type="similarity">
    <text evidence="6">Belongs to the ABC transporter superfamily. Sulfate/tungstate importer (TC 3.A.1.6) family.</text>
</comment>
<proteinExistence type="inferred from homology"/>
<dbReference type="InterPro" id="IPR003439">
    <property type="entry name" value="ABC_transporter-like_ATP-bd"/>
</dbReference>
<dbReference type="PROSITE" id="PS00211">
    <property type="entry name" value="ABC_TRANSPORTER_1"/>
    <property type="match status" value="1"/>
</dbReference>
<dbReference type="GO" id="GO:1901238">
    <property type="term" value="F:ABC-type tungstate transporter activity"/>
    <property type="evidence" value="ECO:0007669"/>
    <property type="project" value="UniProtKB-EC"/>
</dbReference>
<evidence type="ECO:0000256" key="2">
    <source>
        <dbReference type="ARBA" id="ARBA00022448"/>
    </source>
</evidence>
<comment type="subcellular location">
    <subcellularLocation>
        <location evidence="1">Cell membrane</location>
        <topology evidence="1">Peripheral membrane protein</topology>
    </subcellularLocation>
</comment>
<dbReference type="InterPro" id="IPR008995">
    <property type="entry name" value="Mo/tungstate-bd_C_term_dom"/>
</dbReference>
<keyword evidence="13" id="KW-1185">Reference proteome</keyword>
<evidence type="ECO:0000256" key="7">
    <source>
        <dbReference type="ARBA" id="ARBA00038781"/>
    </source>
</evidence>
<dbReference type="Pfam" id="PF00005">
    <property type="entry name" value="ABC_tran"/>
    <property type="match status" value="1"/>
</dbReference>
<protein>
    <recommendedName>
        <fullName evidence="9">Molybdate/tungstate import ATP-binding protein WtpC</fullName>
        <ecNumber evidence="8">7.3.2.6</ecNumber>
    </recommendedName>
</protein>
<accession>A0AAX0Q918</accession>
<dbReference type="PROSITE" id="PS50893">
    <property type="entry name" value="ABC_TRANSPORTER_2"/>
    <property type="match status" value="1"/>
</dbReference>
<comment type="catalytic activity">
    <reaction evidence="10">
        <text>tungstate(in) + ATP + H2O = tungstate(out) + ADP + phosphate + H(+)</text>
        <dbReference type="Rhea" id="RHEA:35027"/>
        <dbReference type="ChEBI" id="CHEBI:15377"/>
        <dbReference type="ChEBI" id="CHEBI:15378"/>
        <dbReference type="ChEBI" id="CHEBI:30616"/>
        <dbReference type="ChEBI" id="CHEBI:43474"/>
        <dbReference type="ChEBI" id="CHEBI:46502"/>
        <dbReference type="ChEBI" id="CHEBI:456216"/>
        <dbReference type="EC" id="7.3.2.6"/>
    </reaction>
</comment>
<evidence type="ECO:0000256" key="8">
    <source>
        <dbReference type="ARBA" id="ARBA00039025"/>
    </source>
</evidence>
<dbReference type="Gene3D" id="3.40.50.300">
    <property type="entry name" value="P-loop containing nucleotide triphosphate hydrolases"/>
    <property type="match status" value="1"/>
</dbReference>
<feature type="domain" description="ABC transporter" evidence="11">
    <location>
        <begin position="2"/>
        <end position="230"/>
    </location>
</feature>
<dbReference type="PANTHER" id="PTHR42781:SF4">
    <property type="entry name" value="SPERMIDINE_PUTRESCINE IMPORT ATP-BINDING PROTEIN POTA"/>
    <property type="match status" value="1"/>
</dbReference>
<keyword evidence="4" id="KW-0547">Nucleotide-binding</keyword>
<keyword evidence="5 12" id="KW-0067">ATP-binding</keyword>
<gene>
    <name evidence="12" type="ORF">ASJ83_05020</name>
</gene>
<comment type="subunit">
    <text evidence="7">The complex is composed of two ATP-binding proteins (WtpC), two transmembrane proteins (WtpB) and a solute-binding protein (WtpA).</text>
</comment>
<dbReference type="GO" id="GO:0005524">
    <property type="term" value="F:ATP binding"/>
    <property type="evidence" value="ECO:0007669"/>
    <property type="project" value="UniProtKB-KW"/>
</dbReference>
<evidence type="ECO:0000256" key="3">
    <source>
        <dbReference type="ARBA" id="ARBA00022505"/>
    </source>
</evidence>
<keyword evidence="3" id="KW-0500">Molybdenum</keyword>
<dbReference type="EC" id="7.3.2.6" evidence="8"/>
<dbReference type="Proteomes" id="UP000243820">
    <property type="component" value="Unassembled WGS sequence"/>
</dbReference>
<evidence type="ECO:0000256" key="6">
    <source>
        <dbReference type="ARBA" id="ARBA00038307"/>
    </source>
</evidence>
<dbReference type="Pfam" id="PF08402">
    <property type="entry name" value="TOBE_2"/>
    <property type="match status" value="1"/>
</dbReference>
<organism evidence="12 13">
    <name type="scientific">Methanocorpusculum parvum</name>
    <dbReference type="NCBI Taxonomy" id="2193"/>
    <lineage>
        <taxon>Archaea</taxon>
        <taxon>Methanobacteriati</taxon>
        <taxon>Methanobacteriota</taxon>
        <taxon>Stenosarchaea group</taxon>
        <taxon>Methanomicrobia</taxon>
        <taxon>Methanomicrobiales</taxon>
        <taxon>Methanocorpusculaceae</taxon>
        <taxon>Methanocorpusculum</taxon>
    </lineage>
</organism>
<dbReference type="InterPro" id="IPR003593">
    <property type="entry name" value="AAA+_ATPase"/>
</dbReference>
<dbReference type="RefSeq" id="WP_042699281.1">
    <property type="nucleotide sequence ID" value="NZ_LMVO01000006.1"/>
</dbReference>
<evidence type="ECO:0000256" key="5">
    <source>
        <dbReference type="ARBA" id="ARBA00022840"/>
    </source>
</evidence>
<sequence>MIEFEDVSLSLGEFSLKNLSLTIDDGELCVIMGPSGAGKTIILELIAGLHDPDTGVVRINGVDVTNTPPEKRGIGIVYQDYALFPHMSVEENICYGMQRKKVPPGEQKSVCQDLAKTFGISHLLKRRPLTLSGGEAQRVALSRALAVKPSILLLDEPYAALDNETRRECVADMKKLHSEGLTIILVTHSLEEAKSLGTRITVVRGGEVVQTGTADEVFAYPNDEATARFLGFENIADAKLFGLEGRVCIRSEDLILHQKESKNSLPGVILSTETRGALRTCLVDTGSVILTVTSGKREGEYSAGSHVFVEIPPGAVHQIGLENATKNR</sequence>
<evidence type="ECO:0000256" key="4">
    <source>
        <dbReference type="ARBA" id="ARBA00022741"/>
    </source>
</evidence>
<dbReference type="InterPro" id="IPR017871">
    <property type="entry name" value="ABC_transporter-like_CS"/>
</dbReference>
<dbReference type="InterPro" id="IPR013611">
    <property type="entry name" value="Transp-assoc_OB_typ2"/>
</dbReference>
<evidence type="ECO:0000313" key="13">
    <source>
        <dbReference type="Proteomes" id="UP000243820"/>
    </source>
</evidence>
<keyword evidence="2" id="KW-0813">Transport</keyword>
<evidence type="ECO:0000256" key="10">
    <source>
        <dbReference type="ARBA" id="ARBA00047936"/>
    </source>
</evidence>
<dbReference type="SUPFAM" id="SSF52540">
    <property type="entry name" value="P-loop containing nucleoside triphosphate hydrolases"/>
    <property type="match status" value="1"/>
</dbReference>
<dbReference type="InterPro" id="IPR050093">
    <property type="entry name" value="ABC_SmlMolc_Importer"/>
</dbReference>
<dbReference type="EMBL" id="LMVO01000006">
    <property type="protein sequence ID" value="PAV09838.1"/>
    <property type="molecule type" value="Genomic_DNA"/>
</dbReference>
<evidence type="ECO:0000256" key="9">
    <source>
        <dbReference type="ARBA" id="ARBA00041133"/>
    </source>
</evidence>
<dbReference type="SUPFAM" id="SSF50331">
    <property type="entry name" value="MOP-like"/>
    <property type="match status" value="1"/>
</dbReference>
<reference evidence="12 13" key="1">
    <citation type="journal article" date="2017" name="BMC Genomics">
        <title>Genomic analysis of methanogenic archaea reveals a shift towards energy conservation.</title>
        <authorList>
            <person name="Gilmore S.P."/>
            <person name="Henske J.K."/>
            <person name="Sexton J.A."/>
            <person name="Solomon K.V."/>
            <person name="Seppala S."/>
            <person name="Yoo J.I."/>
            <person name="Huyett L.M."/>
            <person name="Pressman A."/>
            <person name="Cogan J.Z."/>
            <person name="Kivenson V."/>
            <person name="Peng X."/>
            <person name="Tan Y."/>
            <person name="Valentine D.L."/>
            <person name="O'Malley M.A."/>
        </authorList>
    </citation>
    <scope>NUCLEOTIDE SEQUENCE [LARGE SCALE GENOMIC DNA]</scope>
    <source>
        <strain evidence="12 13">XII</strain>
    </source>
</reference>
<evidence type="ECO:0000313" key="12">
    <source>
        <dbReference type="EMBL" id="PAV09838.1"/>
    </source>
</evidence>
<dbReference type="SMART" id="SM00382">
    <property type="entry name" value="AAA"/>
    <property type="match status" value="1"/>
</dbReference>
<dbReference type="AlphaFoldDB" id="A0AAX0Q918"/>
<dbReference type="InterPro" id="IPR027417">
    <property type="entry name" value="P-loop_NTPase"/>
</dbReference>